<feature type="region of interest" description="Disordered" evidence="8">
    <location>
        <begin position="240"/>
        <end position="279"/>
    </location>
</feature>
<reference evidence="11" key="1">
    <citation type="submission" date="2022-10" db="EMBL/GenBank/DDBJ databases">
        <title>The complete genomes of actinobacterial strains from the NBC collection.</title>
        <authorList>
            <person name="Joergensen T.S."/>
            <person name="Alvarez Arevalo M."/>
            <person name="Sterndorff E.B."/>
            <person name="Faurdal D."/>
            <person name="Vuksanovic O."/>
            <person name="Mourched A.-S."/>
            <person name="Charusanti P."/>
            <person name="Shaw S."/>
            <person name="Blin K."/>
            <person name="Weber T."/>
        </authorList>
    </citation>
    <scope>NUCLEOTIDE SEQUENCE</scope>
    <source>
        <strain evidence="11">NBC_00189</strain>
    </source>
</reference>
<dbReference type="InterPro" id="IPR036259">
    <property type="entry name" value="MFS_trans_sf"/>
</dbReference>
<keyword evidence="7 9" id="KW-0472">Membrane</keyword>
<feature type="transmembrane region" description="Helical" evidence="9">
    <location>
        <begin position="448"/>
        <end position="467"/>
    </location>
</feature>
<dbReference type="Gene3D" id="1.20.1250.20">
    <property type="entry name" value="MFS general substrate transporter like domains"/>
    <property type="match status" value="1"/>
</dbReference>
<feature type="transmembrane region" description="Helical" evidence="9">
    <location>
        <begin position="353"/>
        <end position="372"/>
    </location>
</feature>
<evidence type="ECO:0000256" key="9">
    <source>
        <dbReference type="SAM" id="Phobius"/>
    </source>
</evidence>
<comment type="subcellular location">
    <subcellularLocation>
        <location evidence="1">Cell membrane</location>
        <topology evidence="1">Multi-pass membrane protein</topology>
    </subcellularLocation>
</comment>
<dbReference type="SUPFAM" id="SSF103473">
    <property type="entry name" value="MFS general substrate transporter"/>
    <property type="match status" value="1"/>
</dbReference>
<feature type="transmembrane region" description="Helical" evidence="9">
    <location>
        <begin position="294"/>
        <end position="312"/>
    </location>
</feature>
<feature type="transmembrane region" description="Helical" evidence="9">
    <location>
        <begin position="416"/>
        <end position="436"/>
    </location>
</feature>
<evidence type="ECO:0000259" key="10">
    <source>
        <dbReference type="PROSITE" id="PS50850"/>
    </source>
</evidence>
<dbReference type="Pfam" id="PF00083">
    <property type="entry name" value="Sugar_tr"/>
    <property type="match status" value="1"/>
</dbReference>
<evidence type="ECO:0000256" key="6">
    <source>
        <dbReference type="ARBA" id="ARBA00022989"/>
    </source>
</evidence>
<feature type="transmembrane region" description="Helical" evidence="9">
    <location>
        <begin position="21"/>
        <end position="42"/>
    </location>
</feature>
<dbReference type="PROSITE" id="PS00216">
    <property type="entry name" value="SUGAR_TRANSPORT_1"/>
    <property type="match status" value="1"/>
</dbReference>
<feature type="transmembrane region" description="Helical" evidence="9">
    <location>
        <begin position="195"/>
        <end position="214"/>
    </location>
</feature>
<evidence type="ECO:0000256" key="7">
    <source>
        <dbReference type="ARBA" id="ARBA00023136"/>
    </source>
</evidence>
<feature type="transmembrane region" description="Helical" evidence="9">
    <location>
        <begin position="125"/>
        <end position="146"/>
    </location>
</feature>
<evidence type="ECO:0000256" key="2">
    <source>
        <dbReference type="ARBA" id="ARBA00022448"/>
    </source>
</evidence>
<evidence type="ECO:0000256" key="1">
    <source>
        <dbReference type="ARBA" id="ARBA00004651"/>
    </source>
</evidence>
<feature type="transmembrane region" description="Helical" evidence="9">
    <location>
        <begin position="167"/>
        <end position="189"/>
    </location>
</feature>
<feature type="domain" description="Major facilitator superfamily (MFS) profile" evidence="10">
    <location>
        <begin position="21"/>
        <end position="472"/>
    </location>
</feature>
<dbReference type="InterPro" id="IPR005829">
    <property type="entry name" value="Sugar_transporter_CS"/>
</dbReference>
<evidence type="ECO:0000256" key="5">
    <source>
        <dbReference type="ARBA" id="ARBA00022847"/>
    </source>
</evidence>
<evidence type="ECO:0000256" key="4">
    <source>
        <dbReference type="ARBA" id="ARBA00022692"/>
    </source>
</evidence>
<dbReference type="InterPro" id="IPR020846">
    <property type="entry name" value="MFS_dom"/>
</dbReference>
<feature type="transmembrane region" description="Helical" evidence="9">
    <location>
        <begin position="95"/>
        <end position="119"/>
    </location>
</feature>
<feature type="transmembrane region" description="Helical" evidence="9">
    <location>
        <begin position="384"/>
        <end position="404"/>
    </location>
</feature>
<dbReference type="Proteomes" id="UP001432166">
    <property type="component" value="Chromosome"/>
</dbReference>
<feature type="compositionally biased region" description="Basic and acidic residues" evidence="8">
    <location>
        <begin position="491"/>
        <end position="506"/>
    </location>
</feature>
<evidence type="ECO:0000313" key="12">
    <source>
        <dbReference type="Proteomes" id="UP001432166"/>
    </source>
</evidence>
<dbReference type="PANTHER" id="PTHR43528:SF1">
    <property type="entry name" value="ALPHA-KETOGLUTARATE PERMEASE"/>
    <property type="match status" value="1"/>
</dbReference>
<dbReference type="InterPro" id="IPR051084">
    <property type="entry name" value="H+-coupled_symporters"/>
</dbReference>
<dbReference type="RefSeq" id="WP_265651163.1">
    <property type="nucleotide sequence ID" value="NZ_CP108133.1"/>
</dbReference>
<organism evidence="11 12">
    <name type="scientific">Streptomyces tauricus</name>
    <dbReference type="NCBI Taxonomy" id="68274"/>
    <lineage>
        <taxon>Bacteria</taxon>
        <taxon>Bacillati</taxon>
        <taxon>Actinomycetota</taxon>
        <taxon>Actinomycetes</taxon>
        <taxon>Kitasatosporales</taxon>
        <taxon>Streptomycetaceae</taxon>
        <taxon>Streptomyces</taxon>
        <taxon>Streptomyces aurantiacus group</taxon>
    </lineage>
</organism>
<keyword evidence="6 9" id="KW-1133">Transmembrane helix</keyword>
<feature type="region of interest" description="Disordered" evidence="8">
    <location>
        <begin position="472"/>
        <end position="506"/>
    </location>
</feature>
<evidence type="ECO:0000313" key="11">
    <source>
        <dbReference type="EMBL" id="WTP48331.1"/>
    </source>
</evidence>
<keyword evidence="5" id="KW-0769">Symport</keyword>
<keyword evidence="4 9" id="KW-0812">Transmembrane</keyword>
<feature type="transmembrane region" description="Helical" evidence="9">
    <location>
        <begin position="62"/>
        <end position="83"/>
    </location>
</feature>
<feature type="compositionally biased region" description="Low complexity" evidence="8">
    <location>
        <begin position="256"/>
        <end position="266"/>
    </location>
</feature>
<sequence length="506" mass="53257">MDAPAHGPGSRTDRPERSRKALVAGSVGNFIEWYEFGVYGYFATVIAARFFTPEGGSEAEALVRTYASFALAFFFRPVGAALFGRLGDRVGRRPVLILVIVLMTAATTLIGVLPTYAAVGALAPWLLTLLRVVQGLSAGGEFGGAVSVMTEFAPPGRRGLYGSWQSFTVALGLLGGAGAAALLATLLTGAQLNSWGWRLPFLLTLPMGLGALWLRLRLDETPSFQALQATQAAQTLQSRRSLAAGESNEVDETSETAEATDTVETVEVSRAEQPPERPPAREVAKAIALGAGRVMGWAAAGYTFLVVLPSYLQSSLNATFQQALVATVLANLGFAATIIPAGLLSDRIGRRPVMLTGALLVTVLAVPLLNLLQDDGTSTALKGAAVFLAGAIVGLMAGPGPAMLSEMFPTSVRYTGLGLAYALSNAVFSGCAGLIITETIERTGSVDIPAYYAAATCAVSVLALLTLREQPTTSEDRRMRNENGPGNRLHLTKEPHDRNGTTEKRS</sequence>
<gene>
    <name evidence="11" type="ORF">OG288_08540</name>
</gene>
<dbReference type="PANTHER" id="PTHR43528">
    <property type="entry name" value="ALPHA-KETOGLUTARATE PERMEASE"/>
    <property type="match status" value="1"/>
</dbReference>
<evidence type="ECO:0000256" key="8">
    <source>
        <dbReference type="SAM" id="MobiDB-lite"/>
    </source>
</evidence>
<keyword evidence="3" id="KW-1003">Cell membrane</keyword>
<feature type="transmembrane region" description="Helical" evidence="9">
    <location>
        <begin position="324"/>
        <end position="344"/>
    </location>
</feature>
<accession>A0ABZ1JCT2</accession>
<feature type="compositionally biased region" description="Basic and acidic residues" evidence="8">
    <location>
        <begin position="267"/>
        <end position="279"/>
    </location>
</feature>
<keyword evidence="12" id="KW-1185">Reference proteome</keyword>
<protein>
    <submittedName>
        <fullName evidence="11">MFS transporter</fullName>
    </submittedName>
</protein>
<proteinExistence type="predicted"/>
<evidence type="ECO:0000256" key="3">
    <source>
        <dbReference type="ARBA" id="ARBA00022475"/>
    </source>
</evidence>
<dbReference type="EMBL" id="CP108133">
    <property type="protein sequence ID" value="WTP48331.1"/>
    <property type="molecule type" value="Genomic_DNA"/>
</dbReference>
<name>A0ABZ1JCT2_9ACTN</name>
<dbReference type="InterPro" id="IPR005828">
    <property type="entry name" value="MFS_sugar_transport-like"/>
</dbReference>
<dbReference type="PROSITE" id="PS50850">
    <property type="entry name" value="MFS"/>
    <property type="match status" value="1"/>
</dbReference>
<keyword evidence="2" id="KW-0813">Transport</keyword>